<comment type="caution">
    <text evidence="4">The sequence shown here is derived from an EMBL/GenBank/DDBJ whole genome shotgun (WGS) entry which is preliminary data.</text>
</comment>
<evidence type="ECO:0000256" key="1">
    <source>
        <dbReference type="ARBA" id="ARBA00023054"/>
    </source>
</evidence>
<evidence type="ECO:0000313" key="5">
    <source>
        <dbReference type="Proteomes" id="UP000467841"/>
    </source>
</evidence>
<gene>
    <name evidence="4" type="ORF">MERR_LOCUS35301</name>
</gene>
<keyword evidence="5" id="KW-1185">Reference proteome</keyword>
<name>A0A6D2K877_9BRAS</name>
<dbReference type="Gene3D" id="2.60.210.10">
    <property type="entry name" value="Apoptosis, Tumor Necrosis Factor Receptor Associated Protein 2, Chain A"/>
    <property type="match status" value="1"/>
</dbReference>
<evidence type="ECO:0000313" key="4">
    <source>
        <dbReference type="EMBL" id="CAA7048066.1"/>
    </source>
</evidence>
<sequence>MEKRIDKKITWVIKNFSSLQSTKIYSDEFVVGGCRWRLMAYPKGNNKPSHFSLYLAVADSESLPLGWKRHTKLSFTVVNQFSDKLSTTRKEMHHWFDQKSTRRGLSDMIGLTKLCARDGFMVNGEVVVAVKVDVLEVVGQLDVSGESSPVMETIDVNGFQVLTSQVQSVKRLFERHQDVATKFWQKNPYLKTAYINVLLSLTQSLCQSPKETSKDDLAGKYAAQAYLTDAGFELGWLEKKLDEIKETKQKEEACLARLQEIEDQLKETEEQLQPLKQKYTDLESQKDKLKAELLAARAHDFSLNDDNVV</sequence>
<feature type="domain" description="MATH" evidence="3">
    <location>
        <begin position="6"/>
        <end position="132"/>
    </location>
</feature>
<evidence type="ECO:0000256" key="2">
    <source>
        <dbReference type="SAM" id="Coils"/>
    </source>
</evidence>
<evidence type="ECO:0000259" key="3">
    <source>
        <dbReference type="PROSITE" id="PS50144"/>
    </source>
</evidence>
<dbReference type="InterPro" id="IPR002083">
    <property type="entry name" value="MATH/TRAF_dom"/>
</dbReference>
<dbReference type="PANTHER" id="PTHR46236:SF9">
    <property type="entry name" value="UBIQUITIN-SPECIFIC PROTEASE FAMILY C19-RELATED PROTEIN"/>
    <property type="match status" value="1"/>
</dbReference>
<dbReference type="SUPFAM" id="SSF49599">
    <property type="entry name" value="TRAF domain-like"/>
    <property type="match status" value="1"/>
</dbReference>
<proteinExistence type="predicted"/>
<reference evidence="4" key="1">
    <citation type="submission" date="2020-01" db="EMBL/GenBank/DDBJ databases">
        <authorList>
            <person name="Mishra B."/>
        </authorList>
    </citation>
    <scope>NUCLEOTIDE SEQUENCE [LARGE SCALE GENOMIC DNA]</scope>
</reference>
<accession>A0A6D2K877</accession>
<dbReference type="InterPro" id="IPR050804">
    <property type="entry name" value="MCC"/>
</dbReference>
<dbReference type="AlphaFoldDB" id="A0A6D2K877"/>
<organism evidence="4 5">
    <name type="scientific">Microthlaspi erraticum</name>
    <dbReference type="NCBI Taxonomy" id="1685480"/>
    <lineage>
        <taxon>Eukaryota</taxon>
        <taxon>Viridiplantae</taxon>
        <taxon>Streptophyta</taxon>
        <taxon>Embryophyta</taxon>
        <taxon>Tracheophyta</taxon>
        <taxon>Spermatophyta</taxon>
        <taxon>Magnoliopsida</taxon>
        <taxon>eudicotyledons</taxon>
        <taxon>Gunneridae</taxon>
        <taxon>Pentapetalae</taxon>
        <taxon>rosids</taxon>
        <taxon>malvids</taxon>
        <taxon>Brassicales</taxon>
        <taxon>Brassicaceae</taxon>
        <taxon>Coluteocarpeae</taxon>
        <taxon>Microthlaspi</taxon>
    </lineage>
</organism>
<dbReference type="Proteomes" id="UP000467841">
    <property type="component" value="Unassembled WGS sequence"/>
</dbReference>
<dbReference type="CDD" id="cd00121">
    <property type="entry name" value="MATH"/>
    <property type="match status" value="1"/>
</dbReference>
<protein>
    <recommendedName>
        <fullName evidence="3">MATH domain-containing protein</fullName>
    </recommendedName>
</protein>
<dbReference type="PROSITE" id="PS50144">
    <property type="entry name" value="MATH"/>
    <property type="match status" value="1"/>
</dbReference>
<dbReference type="InterPro" id="IPR008974">
    <property type="entry name" value="TRAF-like"/>
</dbReference>
<dbReference type="OrthoDB" id="289038at2759"/>
<dbReference type="Pfam" id="PF22486">
    <property type="entry name" value="MATH_2"/>
    <property type="match status" value="1"/>
</dbReference>
<dbReference type="SMART" id="SM00061">
    <property type="entry name" value="MATH"/>
    <property type="match status" value="1"/>
</dbReference>
<keyword evidence="1 2" id="KW-0175">Coiled coil</keyword>
<dbReference type="PANTHER" id="PTHR46236">
    <property type="entry name" value="TRAF-LIKE SUPERFAMILY PROTEIN"/>
    <property type="match status" value="1"/>
</dbReference>
<dbReference type="EMBL" id="CACVBM020001385">
    <property type="protein sequence ID" value="CAA7048066.1"/>
    <property type="molecule type" value="Genomic_DNA"/>
</dbReference>
<feature type="coiled-coil region" evidence="2">
    <location>
        <begin position="241"/>
        <end position="299"/>
    </location>
</feature>